<keyword evidence="4" id="KW-0808">Transferase</keyword>
<reference evidence="9 10" key="1">
    <citation type="submission" date="2023-01" db="EMBL/GenBank/DDBJ databases">
        <title>Novel diversity within Roseofilum (Cyanobacteria; Desertifilaceae) from marine benthic mats with descriptions of four novel species.</title>
        <authorList>
            <person name="Wang Y."/>
            <person name="Berthold D.E."/>
            <person name="Hu J."/>
            <person name="Lefler F.W."/>
            <person name="Laughinghouse H.D. IV."/>
        </authorList>
    </citation>
    <scope>NUCLEOTIDE SEQUENCE [LARGE SCALE GENOMIC DNA]</scope>
    <source>
        <strain evidence="9 10">BLCC-M91</strain>
    </source>
</reference>
<accession>A0ABT7BDS9</accession>
<dbReference type="SUPFAM" id="SSF55874">
    <property type="entry name" value="ATPase domain of HSP90 chaperone/DNA topoisomerase II/histidine kinase"/>
    <property type="match status" value="1"/>
</dbReference>
<sequence>MMNSIKILVVEDDELIRENILDLLDAEDFEGLGAENGYIGVEIAKAQIPDLILCDVMMPELDGYGVLEELRSEPKTAMIPFVFLTAKAEKNDVRSGMELGADDYLTKPCLPDELLKAINTRLDKQARIKEASQGQLDELRESITRSLPHELRTPLNGIMGFAELMSYEAEDLKPEEIREMADQILESSNRLYRLIQNFLLYADLELVSKNSDRLQQWRSQSTASIRATVEEMISLKADRFGRMGDLKYDLEESPVQIETSRLQKLVQEAIDNAFKFSPTGTPVRVMTKVKENTVLLTVINSGRGMTPEEIEQVGAYMQFNRKLHEQQGSGLGLAIAKRMAEIHQGSLTITSIPDEETRITITLPTGS</sequence>
<keyword evidence="5" id="KW-0902">Two-component regulatory system</keyword>
<dbReference type="EC" id="2.7.13.3" evidence="2"/>
<dbReference type="PANTHER" id="PTHR43547">
    <property type="entry name" value="TWO-COMPONENT HISTIDINE KINASE"/>
    <property type="match status" value="1"/>
</dbReference>
<dbReference type="InterPro" id="IPR001789">
    <property type="entry name" value="Sig_transdc_resp-reg_receiver"/>
</dbReference>
<dbReference type="SMART" id="SM00387">
    <property type="entry name" value="HATPase_c"/>
    <property type="match status" value="1"/>
</dbReference>
<dbReference type="PROSITE" id="PS50110">
    <property type="entry name" value="RESPONSE_REGULATORY"/>
    <property type="match status" value="1"/>
</dbReference>
<comment type="catalytic activity">
    <reaction evidence="1">
        <text>ATP + protein L-histidine = ADP + protein N-phospho-L-histidine.</text>
        <dbReference type="EC" id="2.7.13.3"/>
    </reaction>
</comment>
<keyword evidence="10" id="KW-1185">Reference proteome</keyword>
<evidence type="ECO:0000256" key="3">
    <source>
        <dbReference type="ARBA" id="ARBA00022553"/>
    </source>
</evidence>
<dbReference type="InterPro" id="IPR036097">
    <property type="entry name" value="HisK_dim/P_sf"/>
</dbReference>
<evidence type="ECO:0000256" key="2">
    <source>
        <dbReference type="ARBA" id="ARBA00012438"/>
    </source>
</evidence>
<dbReference type="CDD" id="cd00082">
    <property type="entry name" value="HisKA"/>
    <property type="match status" value="1"/>
</dbReference>
<evidence type="ECO:0000256" key="6">
    <source>
        <dbReference type="PROSITE-ProRule" id="PRU00169"/>
    </source>
</evidence>
<dbReference type="RefSeq" id="WP_283760672.1">
    <property type="nucleotide sequence ID" value="NZ_JAQPOK010000003.1"/>
</dbReference>
<dbReference type="SMART" id="SM00388">
    <property type="entry name" value="HisKA"/>
    <property type="match status" value="1"/>
</dbReference>
<dbReference type="CDD" id="cd17574">
    <property type="entry name" value="REC_OmpR"/>
    <property type="match status" value="1"/>
</dbReference>
<dbReference type="SUPFAM" id="SSF52172">
    <property type="entry name" value="CheY-like"/>
    <property type="match status" value="1"/>
</dbReference>
<evidence type="ECO:0000256" key="5">
    <source>
        <dbReference type="ARBA" id="ARBA00023012"/>
    </source>
</evidence>
<evidence type="ECO:0000313" key="9">
    <source>
        <dbReference type="EMBL" id="MDJ1177342.1"/>
    </source>
</evidence>
<feature type="domain" description="Response regulatory" evidence="8">
    <location>
        <begin position="6"/>
        <end position="122"/>
    </location>
</feature>
<keyword evidence="3 6" id="KW-0597">Phosphoprotein</keyword>
<dbReference type="Gene3D" id="3.30.565.10">
    <property type="entry name" value="Histidine kinase-like ATPase, C-terminal domain"/>
    <property type="match status" value="1"/>
</dbReference>
<keyword evidence="4" id="KW-0418">Kinase</keyword>
<comment type="caution">
    <text evidence="9">The sequence shown here is derived from an EMBL/GenBank/DDBJ whole genome shotgun (WGS) entry which is preliminary data.</text>
</comment>
<organism evidence="9 10">
    <name type="scientific">Roseofilum halophilum BLCC-M91</name>
    <dbReference type="NCBI Taxonomy" id="3022259"/>
    <lineage>
        <taxon>Bacteria</taxon>
        <taxon>Bacillati</taxon>
        <taxon>Cyanobacteriota</taxon>
        <taxon>Cyanophyceae</taxon>
        <taxon>Desertifilales</taxon>
        <taxon>Desertifilaceae</taxon>
        <taxon>Roseofilum</taxon>
        <taxon>Roseofilum halophilum</taxon>
    </lineage>
</organism>
<evidence type="ECO:0000259" key="8">
    <source>
        <dbReference type="PROSITE" id="PS50110"/>
    </source>
</evidence>
<dbReference type="PRINTS" id="PR00344">
    <property type="entry name" value="BCTRLSENSOR"/>
</dbReference>
<dbReference type="Proteomes" id="UP001231370">
    <property type="component" value="Unassembled WGS sequence"/>
</dbReference>
<dbReference type="Pfam" id="PF00072">
    <property type="entry name" value="Response_reg"/>
    <property type="match status" value="1"/>
</dbReference>
<dbReference type="Gene3D" id="3.40.50.2300">
    <property type="match status" value="1"/>
</dbReference>
<proteinExistence type="predicted"/>
<dbReference type="InterPro" id="IPR011006">
    <property type="entry name" value="CheY-like_superfamily"/>
</dbReference>
<dbReference type="Pfam" id="PF02518">
    <property type="entry name" value="HATPase_c"/>
    <property type="match status" value="1"/>
</dbReference>
<gene>
    <name evidence="9" type="ORF">PJF56_00550</name>
</gene>
<feature type="domain" description="Histidine kinase" evidence="7">
    <location>
        <begin position="146"/>
        <end position="367"/>
    </location>
</feature>
<evidence type="ECO:0000259" key="7">
    <source>
        <dbReference type="PROSITE" id="PS50109"/>
    </source>
</evidence>
<dbReference type="SUPFAM" id="SSF47384">
    <property type="entry name" value="Homodimeric domain of signal transducing histidine kinase"/>
    <property type="match status" value="1"/>
</dbReference>
<dbReference type="InterPro" id="IPR003594">
    <property type="entry name" value="HATPase_dom"/>
</dbReference>
<dbReference type="InterPro" id="IPR005467">
    <property type="entry name" value="His_kinase_dom"/>
</dbReference>
<feature type="modified residue" description="4-aspartylphosphate" evidence="6">
    <location>
        <position position="55"/>
    </location>
</feature>
<evidence type="ECO:0000256" key="4">
    <source>
        <dbReference type="ARBA" id="ARBA00022777"/>
    </source>
</evidence>
<dbReference type="Gene3D" id="1.10.287.130">
    <property type="match status" value="1"/>
</dbReference>
<evidence type="ECO:0000256" key="1">
    <source>
        <dbReference type="ARBA" id="ARBA00000085"/>
    </source>
</evidence>
<dbReference type="InterPro" id="IPR036890">
    <property type="entry name" value="HATPase_C_sf"/>
</dbReference>
<evidence type="ECO:0000313" key="10">
    <source>
        <dbReference type="Proteomes" id="UP001231370"/>
    </source>
</evidence>
<dbReference type="InterPro" id="IPR003661">
    <property type="entry name" value="HisK_dim/P_dom"/>
</dbReference>
<dbReference type="SMART" id="SM00448">
    <property type="entry name" value="REC"/>
    <property type="match status" value="1"/>
</dbReference>
<protein>
    <recommendedName>
        <fullName evidence="2">histidine kinase</fullName>
        <ecNumber evidence="2">2.7.13.3</ecNumber>
    </recommendedName>
</protein>
<dbReference type="PANTHER" id="PTHR43547:SF2">
    <property type="entry name" value="HYBRID SIGNAL TRANSDUCTION HISTIDINE KINASE C"/>
    <property type="match status" value="1"/>
</dbReference>
<dbReference type="EMBL" id="JAQPOK010000003">
    <property type="protein sequence ID" value="MDJ1177342.1"/>
    <property type="molecule type" value="Genomic_DNA"/>
</dbReference>
<name>A0ABT7BDS9_9CYAN</name>
<dbReference type="Pfam" id="PF00512">
    <property type="entry name" value="HisKA"/>
    <property type="match status" value="1"/>
</dbReference>
<dbReference type="PROSITE" id="PS50109">
    <property type="entry name" value="HIS_KIN"/>
    <property type="match status" value="1"/>
</dbReference>
<dbReference type="InterPro" id="IPR004358">
    <property type="entry name" value="Sig_transdc_His_kin-like_C"/>
</dbReference>